<dbReference type="FunFam" id="3.40.50.720:FF:000191">
    <property type="entry name" value="Methylglyoxal reductase (NADPH-dependent)"/>
    <property type="match status" value="1"/>
</dbReference>
<dbReference type="CDD" id="cd05227">
    <property type="entry name" value="AR_SDR_e"/>
    <property type="match status" value="1"/>
</dbReference>
<gene>
    <name evidence="4" type="ORF">L228DRAFT_214485</name>
</gene>
<keyword evidence="5" id="KW-1185">Reference proteome</keyword>
<evidence type="ECO:0000256" key="1">
    <source>
        <dbReference type="ARBA" id="ARBA00023002"/>
    </source>
</evidence>
<protein>
    <submittedName>
        <fullName evidence="4">NAD(P)-binding protein</fullName>
    </submittedName>
</protein>
<evidence type="ECO:0000256" key="2">
    <source>
        <dbReference type="ARBA" id="ARBA00023445"/>
    </source>
</evidence>
<dbReference type="OMA" id="CEKMQLW"/>
<dbReference type="FunCoup" id="A0A165A0D6">
    <property type="interactions" value="207"/>
</dbReference>
<organism evidence="4 5">
    <name type="scientific">Xylona heveae (strain CBS 132557 / TC161)</name>
    <dbReference type="NCBI Taxonomy" id="1328760"/>
    <lineage>
        <taxon>Eukaryota</taxon>
        <taxon>Fungi</taxon>
        <taxon>Dikarya</taxon>
        <taxon>Ascomycota</taxon>
        <taxon>Pezizomycotina</taxon>
        <taxon>Xylonomycetes</taxon>
        <taxon>Xylonales</taxon>
        <taxon>Xylonaceae</taxon>
        <taxon>Xylona</taxon>
    </lineage>
</organism>
<dbReference type="InterPro" id="IPR001509">
    <property type="entry name" value="Epimerase_deHydtase"/>
</dbReference>
<evidence type="ECO:0000313" key="4">
    <source>
        <dbReference type="EMBL" id="KZF19772.1"/>
    </source>
</evidence>
<proteinExistence type="inferred from homology"/>
<evidence type="ECO:0000313" key="5">
    <source>
        <dbReference type="Proteomes" id="UP000076632"/>
    </source>
</evidence>
<dbReference type="InterPro" id="IPR036291">
    <property type="entry name" value="NAD(P)-bd_dom_sf"/>
</dbReference>
<dbReference type="Gene3D" id="3.40.50.720">
    <property type="entry name" value="NAD(P)-binding Rossmann-like Domain"/>
    <property type="match status" value="1"/>
</dbReference>
<dbReference type="InParanoid" id="A0A165A0D6"/>
<dbReference type="Pfam" id="PF01370">
    <property type="entry name" value="Epimerase"/>
    <property type="match status" value="1"/>
</dbReference>
<dbReference type="PANTHER" id="PTHR10366:SF564">
    <property type="entry name" value="STEROL-4-ALPHA-CARBOXYLATE 3-DEHYDROGENASE, DECARBOXYLATING"/>
    <property type="match status" value="1"/>
</dbReference>
<sequence length="367" mass="40339">MSATEGRRGSIKVVAKSLVNAATGKGKDKTILITGASGFVAAHVLHVFLEAGYKVRGTVRSEESAEAVKKSHSQYGEQLSFAIVPDITAQGAFDEAVKNVDGVVHTASPFVMEVKDNNQDLLAPAVKGTTNILKSLHEKNTRVKRLVLTSSFAAMIDIPKGLRPDHTYTEDDWNPVEKDEARSTENGAVAYCASKTFAERAAYEFVEAAQPKLCVTTLCPPMIYGPNLHTVTDIKKLNTSSADIYRLINGSEKSVPDTSFPAFVDVRDVALAHLRAYESEVAGNQRYFLASSTFTYQQVCDIIRENFPELRNRVPEGTPNAPLPDMFKVDHSKAERDLDIHFRSLKDTIVDTVKNLLELEKQLGVTH</sequence>
<dbReference type="InterPro" id="IPR050425">
    <property type="entry name" value="NAD(P)_dehydrat-like"/>
</dbReference>
<dbReference type="AlphaFoldDB" id="A0A165A0D6"/>
<dbReference type="SUPFAM" id="SSF51735">
    <property type="entry name" value="NAD(P)-binding Rossmann-fold domains"/>
    <property type="match status" value="1"/>
</dbReference>
<dbReference type="OrthoDB" id="2735536at2759"/>
<evidence type="ECO:0000259" key="3">
    <source>
        <dbReference type="Pfam" id="PF01370"/>
    </source>
</evidence>
<dbReference type="Proteomes" id="UP000076632">
    <property type="component" value="Unassembled WGS sequence"/>
</dbReference>
<comment type="similarity">
    <text evidence="2">Belongs to the NAD(P)-dependent epimerase/dehydratase family. Dihydroflavonol-4-reductase subfamily.</text>
</comment>
<dbReference type="EMBL" id="KV407465">
    <property type="protein sequence ID" value="KZF19772.1"/>
    <property type="molecule type" value="Genomic_DNA"/>
</dbReference>
<accession>A0A165A0D6</accession>
<dbReference type="PANTHER" id="PTHR10366">
    <property type="entry name" value="NAD DEPENDENT EPIMERASE/DEHYDRATASE"/>
    <property type="match status" value="1"/>
</dbReference>
<dbReference type="STRING" id="1328760.A0A165A0D6"/>
<feature type="domain" description="NAD-dependent epimerase/dehydratase" evidence="3">
    <location>
        <begin position="31"/>
        <end position="283"/>
    </location>
</feature>
<keyword evidence="1" id="KW-0560">Oxidoreductase</keyword>
<dbReference type="RefSeq" id="XP_018185327.1">
    <property type="nucleotide sequence ID" value="XM_018330034.1"/>
</dbReference>
<dbReference type="GeneID" id="28895171"/>
<name>A0A165A0D6_XYLHT</name>
<dbReference type="GO" id="GO:0016616">
    <property type="term" value="F:oxidoreductase activity, acting on the CH-OH group of donors, NAD or NADP as acceptor"/>
    <property type="evidence" value="ECO:0007669"/>
    <property type="project" value="TreeGrafter"/>
</dbReference>
<reference evidence="4 5" key="1">
    <citation type="journal article" date="2016" name="Fungal Biol.">
        <title>The genome of Xylona heveae provides a window into fungal endophytism.</title>
        <authorList>
            <person name="Gazis R."/>
            <person name="Kuo A."/>
            <person name="Riley R."/>
            <person name="LaButti K."/>
            <person name="Lipzen A."/>
            <person name="Lin J."/>
            <person name="Amirebrahimi M."/>
            <person name="Hesse C.N."/>
            <person name="Spatafora J.W."/>
            <person name="Henrissat B."/>
            <person name="Hainaut M."/>
            <person name="Grigoriev I.V."/>
            <person name="Hibbett D.S."/>
        </authorList>
    </citation>
    <scope>NUCLEOTIDE SEQUENCE [LARGE SCALE GENOMIC DNA]</scope>
    <source>
        <strain evidence="4 5">TC161</strain>
    </source>
</reference>